<sequence length="64" mass="7221">MSLTLAIPKTYYNQLTKLALGHCLMVGRVILVHEVGVRLTVPQSHCFAYHLHTGFNFVQLVKVL</sequence>
<reference evidence="1" key="1">
    <citation type="submission" date="2018-05" db="EMBL/GenBank/DDBJ databases">
        <authorList>
            <person name="Lanie J.A."/>
            <person name="Ng W.-L."/>
            <person name="Kazmierczak K.M."/>
            <person name="Andrzejewski T.M."/>
            <person name="Davidsen T.M."/>
            <person name="Wayne K.J."/>
            <person name="Tettelin H."/>
            <person name="Glass J.I."/>
            <person name="Rusch D."/>
            <person name="Podicherti R."/>
            <person name="Tsui H.-C.T."/>
            <person name="Winkler M.E."/>
        </authorList>
    </citation>
    <scope>NUCLEOTIDE SEQUENCE</scope>
</reference>
<proteinExistence type="predicted"/>
<accession>A0A382BVD1</accession>
<gene>
    <name evidence="1" type="ORF">METZ01_LOCUS170630</name>
</gene>
<organism evidence="1">
    <name type="scientific">marine metagenome</name>
    <dbReference type="NCBI Taxonomy" id="408172"/>
    <lineage>
        <taxon>unclassified sequences</taxon>
        <taxon>metagenomes</taxon>
        <taxon>ecological metagenomes</taxon>
    </lineage>
</organism>
<name>A0A382BVD1_9ZZZZ</name>
<evidence type="ECO:0000313" key="1">
    <source>
        <dbReference type="EMBL" id="SVB17776.1"/>
    </source>
</evidence>
<dbReference type="EMBL" id="UINC01031551">
    <property type="protein sequence ID" value="SVB17776.1"/>
    <property type="molecule type" value="Genomic_DNA"/>
</dbReference>
<protein>
    <submittedName>
        <fullName evidence="1">Uncharacterized protein</fullName>
    </submittedName>
</protein>
<dbReference type="AlphaFoldDB" id="A0A382BVD1"/>